<proteinExistence type="predicted"/>
<feature type="domain" description="NAD(P)-binding" evidence="1">
    <location>
        <begin position="6"/>
        <end position="178"/>
    </location>
</feature>
<keyword evidence="3" id="KW-1185">Reference proteome</keyword>
<dbReference type="PANTHER" id="PTHR43162">
    <property type="match status" value="1"/>
</dbReference>
<dbReference type="EMBL" id="JAGSMN010000419">
    <property type="protein sequence ID" value="MBR7674999.1"/>
    <property type="molecule type" value="Genomic_DNA"/>
</dbReference>
<dbReference type="PANTHER" id="PTHR43162:SF1">
    <property type="entry name" value="PRESTALK A DIFFERENTIATION PROTEIN A"/>
    <property type="match status" value="1"/>
</dbReference>
<protein>
    <submittedName>
        <fullName evidence="2">NAD(P)H-binding protein</fullName>
    </submittedName>
</protein>
<dbReference type="InterPro" id="IPR051604">
    <property type="entry name" value="Ergot_Alk_Oxidoreductase"/>
</dbReference>
<organism evidence="2 3">
    <name type="scientific">Streptomyces daliensis</name>
    <dbReference type="NCBI Taxonomy" id="299421"/>
    <lineage>
        <taxon>Bacteria</taxon>
        <taxon>Bacillati</taxon>
        <taxon>Actinomycetota</taxon>
        <taxon>Actinomycetes</taxon>
        <taxon>Kitasatosporales</taxon>
        <taxon>Streptomycetaceae</taxon>
        <taxon>Streptomyces</taxon>
    </lineage>
</organism>
<evidence type="ECO:0000313" key="2">
    <source>
        <dbReference type="EMBL" id="MBR7674999.1"/>
    </source>
</evidence>
<dbReference type="Pfam" id="PF13460">
    <property type="entry name" value="NAD_binding_10"/>
    <property type="match status" value="1"/>
</dbReference>
<name>A0A8T4ISD2_9ACTN</name>
<sequence length="278" mass="28744">MYVVTGATGNVGRTLVRLLTASGAEVTAVSRNITEVPAGARALRADLSEPGTLKEVFGEAEAVFLLAAGDLLTQQAKLDEIVAAASGSGRIVALSSQAVVTRPDSPYHGGLVSGFERAVKGSGARWTLLRPGGFASNAFAWAGPIRANRTLFAPFGDVGLPIIDPDDIAAVAAAAMLEPGHAGESYVLTGPEPVSPRQMAAAIGGVLGERVEFVEQTREEARGQLLTFMPGPVADATLDILGSPTPGEREVSPDVARVLGRSAGTFARWAERNAAAFR</sequence>
<evidence type="ECO:0000259" key="1">
    <source>
        <dbReference type="Pfam" id="PF13460"/>
    </source>
</evidence>
<dbReference type="InterPro" id="IPR036291">
    <property type="entry name" value="NAD(P)-bd_dom_sf"/>
</dbReference>
<dbReference type="Proteomes" id="UP000675554">
    <property type="component" value="Unassembled WGS sequence"/>
</dbReference>
<gene>
    <name evidence="2" type="ORF">KDA82_18630</name>
</gene>
<dbReference type="Gene3D" id="3.40.50.720">
    <property type="entry name" value="NAD(P)-binding Rossmann-like Domain"/>
    <property type="match status" value="1"/>
</dbReference>
<accession>A0A8T4ISD2</accession>
<dbReference type="SUPFAM" id="SSF51735">
    <property type="entry name" value="NAD(P)-binding Rossmann-fold domains"/>
    <property type="match status" value="1"/>
</dbReference>
<evidence type="ECO:0000313" key="3">
    <source>
        <dbReference type="Proteomes" id="UP000675554"/>
    </source>
</evidence>
<dbReference type="AlphaFoldDB" id="A0A8T4ISD2"/>
<reference evidence="2" key="1">
    <citation type="submission" date="2021-04" db="EMBL/GenBank/DDBJ databases">
        <title>Sequencing of actinobacteria type strains.</title>
        <authorList>
            <person name="Nguyen G.-S."/>
            <person name="Wentzel A."/>
        </authorList>
    </citation>
    <scope>NUCLEOTIDE SEQUENCE</scope>
    <source>
        <strain evidence="2">DSM 42095</strain>
    </source>
</reference>
<dbReference type="InterPro" id="IPR016040">
    <property type="entry name" value="NAD(P)-bd_dom"/>
</dbReference>
<comment type="caution">
    <text evidence="2">The sequence shown here is derived from an EMBL/GenBank/DDBJ whole genome shotgun (WGS) entry which is preliminary data.</text>
</comment>